<feature type="domain" description="4Fe-4S ferredoxin-type" evidence="8">
    <location>
        <begin position="370"/>
        <end position="398"/>
    </location>
</feature>
<accession>A0A239C335</accession>
<name>A0A239C335_9BACT</name>
<feature type="transmembrane region" description="Helical" evidence="7">
    <location>
        <begin position="138"/>
        <end position="158"/>
    </location>
</feature>
<feature type="transmembrane region" description="Helical" evidence="7">
    <location>
        <begin position="94"/>
        <end position="112"/>
    </location>
</feature>
<dbReference type="PANTHER" id="PTHR30176">
    <property type="entry name" value="FERREDOXIN-TYPE PROTEIN NAPH"/>
    <property type="match status" value="1"/>
</dbReference>
<gene>
    <name evidence="9" type="ORF">SAMN06296052_102323</name>
</gene>
<keyword evidence="2" id="KW-0004">4Fe-4S</keyword>
<keyword evidence="7" id="KW-0812">Transmembrane</keyword>
<dbReference type="PANTHER" id="PTHR30176:SF3">
    <property type="entry name" value="FERREDOXIN-TYPE PROTEIN NAPH"/>
    <property type="match status" value="1"/>
</dbReference>
<dbReference type="GO" id="GO:0046872">
    <property type="term" value="F:metal ion binding"/>
    <property type="evidence" value="ECO:0007669"/>
    <property type="project" value="UniProtKB-KW"/>
</dbReference>
<evidence type="ECO:0000256" key="7">
    <source>
        <dbReference type="SAM" id="Phobius"/>
    </source>
</evidence>
<dbReference type="PROSITE" id="PS51379">
    <property type="entry name" value="4FE4S_FER_2"/>
    <property type="match status" value="2"/>
</dbReference>
<evidence type="ECO:0000313" key="9">
    <source>
        <dbReference type="EMBL" id="SNS14705.1"/>
    </source>
</evidence>
<dbReference type="GO" id="GO:0005886">
    <property type="term" value="C:plasma membrane"/>
    <property type="evidence" value="ECO:0007669"/>
    <property type="project" value="TreeGrafter"/>
</dbReference>
<feature type="transmembrane region" description="Helical" evidence="7">
    <location>
        <begin position="222"/>
        <end position="246"/>
    </location>
</feature>
<dbReference type="Pfam" id="PF13237">
    <property type="entry name" value="Fer4_10"/>
    <property type="match status" value="1"/>
</dbReference>
<evidence type="ECO:0000256" key="4">
    <source>
        <dbReference type="ARBA" id="ARBA00022982"/>
    </source>
</evidence>
<keyword evidence="10" id="KW-1185">Reference proteome</keyword>
<keyword evidence="7" id="KW-0472">Membrane</keyword>
<reference evidence="10" key="1">
    <citation type="submission" date="2017-06" db="EMBL/GenBank/DDBJ databases">
        <authorList>
            <person name="Varghese N."/>
            <person name="Submissions S."/>
        </authorList>
    </citation>
    <scope>NUCLEOTIDE SEQUENCE [LARGE SCALE GENOMIC DNA]</scope>
    <source>
        <strain evidence="10">NKM1</strain>
    </source>
</reference>
<dbReference type="Proteomes" id="UP000198432">
    <property type="component" value="Unassembled WGS sequence"/>
</dbReference>
<dbReference type="GO" id="GO:0051539">
    <property type="term" value="F:4 iron, 4 sulfur cluster binding"/>
    <property type="evidence" value="ECO:0007669"/>
    <property type="project" value="UniProtKB-KW"/>
</dbReference>
<keyword evidence="5" id="KW-0408">Iron</keyword>
<evidence type="ECO:0000256" key="1">
    <source>
        <dbReference type="ARBA" id="ARBA00022448"/>
    </source>
</evidence>
<feature type="transmembrane region" description="Helical" evidence="7">
    <location>
        <begin position="170"/>
        <end position="191"/>
    </location>
</feature>
<dbReference type="RefSeq" id="WP_089317789.1">
    <property type="nucleotide sequence ID" value="NZ_FZOQ01000002.1"/>
</dbReference>
<dbReference type="AlphaFoldDB" id="A0A239C335"/>
<feature type="domain" description="4Fe-4S ferredoxin-type" evidence="8">
    <location>
        <begin position="402"/>
        <end position="430"/>
    </location>
</feature>
<feature type="transmembrane region" description="Helical" evidence="7">
    <location>
        <begin position="49"/>
        <end position="69"/>
    </location>
</feature>
<dbReference type="Gene3D" id="3.30.70.20">
    <property type="match status" value="1"/>
</dbReference>
<evidence type="ECO:0000256" key="3">
    <source>
        <dbReference type="ARBA" id="ARBA00022723"/>
    </source>
</evidence>
<dbReference type="InterPro" id="IPR017896">
    <property type="entry name" value="4Fe4S_Fe-S-bd"/>
</dbReference>
<dbReference type="EMBL" id="FZOQ01000002">
    <property type="protein sequence ID" value="SNS14705.1"/>
    <property type="molecule type" value="Genomic_DNA"/>
</dbReference>
<feature type="transmembrane region" description="Helical" evidence="7">
    <location>
        <begin position="324"/>
        <end position="343"/>
    </location>
</feature>
<evidence type="ECO:0000256" key="5">
    <source>
        <dbReference type="ARBA" id="ARBA00023004"/>
    </source>
</evidence>
<dbReference type="PROSITE" id="PS00198">
    <property type="entry name" value="4FE4S_FER_1"/>
    <property type="match status" value="1"/>
</dbReference>
<dbReference type="InterPro" id="IPR051684">
    <property type="entry name" value="Electron_Trans/Redox"/>
</dbReference>
<evidence type="ECO:0000313" key="10">
    <source>
        <dbReference type="Proteomes" id="UP000198432"/>
    </source>
</evidence>
<keyword evidence="7" id="KW-1133">Transmembrane helix</keyword>
<dbReference type="SUPFAM" id="SSF54862">
    <property type="entry name" value="4Fe-4S ferredoxins"/>
    <property type="match status" value="1"/>
</dbReference>
<feature type="transmembrane region" description="Helical" evidence="7">
    <location>
        <begin position="286"/>
        <end position="304"/>
    </location>
</feature>
<keyword evidence="3" id="KW-0479">Metal-binding</keyword>
<dbReference type="InterPro" id="IPR017900">
    <property type="entry name" value="4Fe4S_Fe_S_CS"/>
</dbReference>
<dbReference type="Pfam" id="PF12801">
    <property type="entry name" value="Fer4_5"/>
    <property type="match status" value="2"/>
</dbReference>
<keyword evidence="1" id="KW-0813">Transport</keyword>
<feature type="transmembrane region" description="Helical" evidence="7">
    <location>
        <begin position="24"/>
        <end position="43"/>
    </location>
</feature>
<evidence type="ECO:0000256" key="6">
    <source>
        <dbReference type="ARBA" id="ARBA00023014"/>
    </source>
</evidence>
<evidence type="ECO:0000256" key="2">
    <source>
        <dbReference type="ARBA" id="ARBA00022485"/>
    </source>
</evidence>
<dbReference type="OrthoDB" id="9806398at2"/>
<proteinExistence type="predicted"/>
<sequence length="451" mass="50191">MHTTTSTYTPPFNSESSGGALKTIGLLLVSLGLLALLVTVFSIDALPTAVTGLGGTAAVTIGALLWIWVTRNQKSVAGQNDGVWQNGMTSRGTIAWVLGVVLTGFYVLLYWYPAALQGLIEAMDPLSLWLRDRPADQWFLYGTFYTLAILIMGVHALLKYRNSQYHIIRTLSLMFFQLCFAFLIPALLLFLNEPEFYFNYFWPLKYDYLFPSTIDYLIDNGAALGVFMVFWGTLFTFIATPILTYFYGKRWYCSWVCGCGGLAETAGDPYRHLSDNSRKAWRWEVAIVYSVLGFIILTTLLLWLNSWSGGSILGGLSWGFSATYAFFIGAIFSGVVGVGFYPLMGNRVWCRYGCPMAAYLGILQKHFSRFRITTNGGQCISCGNCSTYCEVGIDVRHYAQQGKPIIRASCVGCGICAHVCPRGVLKLENGPKEKRYAATPLIKRDELHILS</sequence>
<evidence type="ECO:0000259" key="8">
    <source>
        <dbReference type="PROSITE" id="PS51379"/>
    </source>
</evidence>
<organism evidence="9 10">
    <name type="scientific">Pontibacter ummariensis</name>
    <dbReference type="NCBI Taxonomy" id="1610492"/>
    <lineage>
        <taxon>Bacteria</taxon>
        <taxon>Pseudomonadati</taxon>
        <taxon>Bacteroidota</taxon>
        <taxon>Cytophagia</taxon>
        <taxon>Cytophagales</taxon>
        <taxon>Hymenobacteraceae</taxon>
        <taxon>Pontibacter</taxon>
    </lineage>
</organism>
<keyword evidence="6" id="KW-0411">Iron-sulfur</keyword>
<keyword evidence="4" id="KW-0249">Electron transport</keyword>
<protein>
    <submittedName>
        <fullName evidence="9">4Fe-4S binding domain-containing protein</fullName>
    </submittedName>
</protein>